<dbReference type="UniPathway" id="UPA00219"/>
<keyword evidence="3 6" id="KW-0133">Cell shape</keyword>
<evidence type="ECO:0000256" key="1">
    <source>
        <dbReference type="ARBA" id="ARBA00004752"/>
    </source>
</evidence>
<dbReference type="GO" id="GO:0008360">
    <property type="term" value="P:regulation of cell shape"/>
    <property type="evidence" value="ECO:0007669"/>
    <property type="project" value="UniProtKB-UniRule"/>
</dbReference>
<sequence length="215" mass="24700">MNHRKIIKITIISLLVFFSLSYGAFQLISSKTKDVKVEAKDKAESKKNISKPAKIKDDKDMTNLRNFTYHDSSEKKAYPDLNSYPKAWIDVDIATQRMYVKDGEKTLYEMYASTGKKDATPRGTYYVQGERGEFFYTAPLKLGAYYWVSFLNHGEYLFHTTPTDEQGNYVESIAKTLGREPSSHGCIHLSSPDCKWIYENIPYNTKVVIHGEYKG</sequence>
<dbReference type="EMBL" id="PPWZ01000057">
    <property type="protein sequence ID" value="POH36420.1"/>
    <property type="molecule type" value="Genomic_DNA"/>
</dbReference>
<feature type="domain" description="L,D-TPase catalytic" evidence="7">
    <location>
        <begin position="87"/>
        <end position="210"/>
    </location>
</feature>
<keyword evidence="2" id="KW-0808">Transferase</keyword>
<keyword evidence="4 6" id="KW-0573">Peptidoglycan synthesis</keyword>
<name>A0A2P4R5E2_9LACO</name>
<proteinExistence type="predicted"/>
<dbReference type="PROSITE" id="PS52029">
    <property type="entry name" value="LD_TPASE"/>
    <property type="match status" value="1"/>
</dbReference>
<dbReference type="AlphaFoldDB" id="A0A2P4R5E2"/>
<gene>
    <name evidence="8" type="ORF">C2R26_08580</name>
</gene>
<dbReference type="CDD" id="cd16913">
    <property type="entry name" value="YkuD_like"/>
    <property type="match status" value="1"/>
</dbReference>
<evidence type="ECO:0000256" key="3">
    <source>
        <dbReference type="ARBA" id="ARBA00022960"/>
    </source>
</evidence>
<evidence type="ECO:0000256" key="4">
    <source>
        <dbReference type="ARBA" id="ARBA00022984"/>
    </source>
</evidence>
<evidence type="ECO:0000259" key="7">
    <source>
        <dbReference type="PROSITE" id="PS52029"/>
    </source>
</evidence>
<comment type="caution">
    <text evidence="8">The sequence shown here is derived from an EMBL/GenBank/DDBJ whole genome shotgun (WGS) entry which is preliminary data.</text>
</comment>
<dbReference type="InterPro" id="IPR038063">
    <property type="entry name" value="Transpep_catalytic_dom"/>
</dbReference>
<evidence type="ECO:0000313" key="8">
    <source>
        <dbReference type="EMBL" id="POH36420.1"/>
    </source>
</evidence>
<dbReference type="InterPro" id="IPR005490">
    <property type="entry name" value="LD_TPept_cat_dom"/>
</dbReference>
<organism evidence="8">
    <name type="scientific">Companilactobacillus formosensis</name>
    <dbReference type="NCBI Taxonomy" id="1617889"/>
    <lineage>
        <taxon>Bacteria</taxon>
        <taxon>Bacillati</taxon>
        <taxon>Bacillota</taxon>
        <taxon>Bacilli</taxon>
        <taxon>Lactobacillales</taxon>
        <taxon>Lactobacillaceae</taxon>
        <taxon>Companilactobacillus</taxon>
    </lineage>
</organism>
<dbReference type="GO" id="GO:0016740">
    <property type="term" value="F:transferase activity"/>
    <property type="evidence" value="ECO:0007669"/>
    <property type="project" value="UniProtKB-KW"/>
</dbReference>
<feature type="active site" description="Proton donor/acceptor" evidence="6">
    <location>
        <position position="159"/>
    </location>
</feature>
<dbReference type="GO" id="GO:0071555">
    <property type="term" value="P:cell wall organization"/>
    <property type="evidence" value="ECO:0007669"/>
    <property type="project" value="UniProtKB-UniRule"/>
</dbReference>
<dbReference type="Pfam" id="PF03734">
    <property type="entry name" value="YkuD"/>
    <property type="match status" value="1"/>
</dbReference>
<reference evidence="8" key="1">
    <citation type="submission" date="2018-01" db="EMBL/GenBank/DDBJ databases">
        <title>Genome sequnecing of Lactobacillus formosensis KACC 18721.</title>
        <authorList>
            <person name="Kim S.-J."/>
            <person name="Heo J."/>
        </authorList>
    </citation>
    <scope>NUCLEOTIDE SEQUENCE</scope>
    <source>
        <strain evidence="8">KACC 18721</strain>
    </source>
</reference>
<dbReference type="PANTHER" id="PTHR30582:SF2">
    <property type="entry name" value="L,D-TRANSPEPTIDASE YCIB-RELATED"/>
    <property type="match status" value="1"/>
</dbReference>
<dbReference type="InterPro" id="IPR050979">
    <property type="entry name" value="LD-transpeptidase"/>
</dbReference>
<evidence type="ECO:0000256" key="6">
    <source>
        <dbReference type="PROSITE-ProRule" id="PRU01373"/>
    </source>
</evidence>
<dbReference type="GO" id="GO:0018104">
    <property type="term" value="P:peptidoglycan-protein cross-linking"/>
    <property type="evidence" value="ECO:0007669"/>
    <property type="project" value="TreeGrafter"/>
</dbReference>
<dbReference type="Gene3D" id="2.40.440.10">
    <property type="entry name" value="L,D-transpeptidase catalytic domain-like"/>
    <property type="match status" value="1"/>
</dbReference>
<feature type="active site" description="Nucleophile" evidence="6">
    <location>
        <position position="186"/>
    </location>
</feature>
<dbReference type="GO" id="GO:0005576">
    <property type="term" value="C:extracellular region"/>
    <property type="evidence" value="ECO:0007669"/>
    <property type="project" value="TreeGrafter"/>
</dbReference>
<keyword evidence="5 6" id="KW-0961">Cell wall biogenesis/degradation</keyword>
<dbReference type="PANTHER" id="PTHR30582">
    <property type="entry name" value="L,D-TRANSPEPTIDASE"/>
    <property type="match status" value="1"/>
</dbReference>
<evidence type="ECO:0000256" key="2">
    <source>
        <dbReference type="ARBA" id="ARBA00022679"/>
    </source>
</evidence>
<comment type="pathway">
    <text evidence="1 6">Cell wall biogenesis; peptidoglycan biosynthesis.</text>
</comment>
<accession>A0A2P4R5E2</accession>
<dbReference type="GO" id="GO:0071972">
    <property type="term" value="F:peptidoglycan L,D-transpeptidase activity"/>
    <property type="evidence" value="ECO:0007669"/>
    <property type="project" value="TreeGrafter"/>
</dbReference>
<evidence type="ECO:0000256" key="5">
    <source>
        <dbReference type="ARBA" id="ARBA00023316"/>
    </source>
</evidence>
<protein>
    <submittedName>
        <fullName evidence="8">Murein L,D-transpeptidase</fullName>
    </submittedName>
</protein>
<dbReference type="SUPFAM" id="SSF141523">
    <property type="entry name" value="L,D-transpeptidase catalytic domain-like"/>
    <property type="match status" value="1"/>
</dbReference>